<dbReference type="RefSeq" id="WP_052071997.1">
    <property type="nucleotide sequence ID" value="NZ_JJMU01000009.1"/>
</dbReference>
<dbReference type="PROSITE" id="PS51257">
    <property type="entry name" value="PROKAR_LIPOPROTEIN"/>
    <property type="match status" value="1"/>
</dbReference>
<protein>
    <submittedName>
        <fullName evidence="1">Type I phosphodiesterase/nucleotide pyrophosphatase</fullName>
    </submittedName>
</protein>
<accession>A0A0B8TA65</accession>
<dbReference type="EMBL" id="JJMU01000009">
    <property type="protein sequence ID" value="KGE15669.1"/>
    <property type="molecule type" value="Genomic_DNA"/>
</dbReference>
<keyword evidence="2" id="KW-1185">Reference proteome</keyword>
<dbReference type="Gene3D" id="3.40.720.10">
    <property type="entry name" value="Alkaline Phosphatase, subunit A"/>
    <property type="match status" value="1"/>
</dbReference>
<name>A0A0B8TA65_9SPHI</name>
<organism evidence="1 2">
    <name type="scientific">Sphingobacterium deserti</name>
    <dbReference type="NCBI Taxonomy" id="1229276"/>
    <lineage>
        <taxon>Bacteria</taxon>
        <taxon>Pseudomonadati</taxon>
        <taxon>Bacteroidota</taxon>
        <taxon>Sphingobacteriia</taxon>
        <taxon>Sphingobacteriales</taxon>
        <taxon>Sphingobacteriaceae</taxon>
        <taxon>Sphingobacterium</taxon>
    </lineage>
</organism>
<comment type="caution">
    <text evidence="1">The sequence shown here is derived from an EMBL/GenBank/DDBJ whole genome shotgun (WGS) entry which is preliminary data.</text>
</comment>
<dbReference type="SUPFAM" id="SSF49899">
    <property type="entry name" value="Concanavalin A-like lectins/glucanases"/>
    <property type="match status" value="1"/>
</dbReference>
<dbReference type="OrthoDB" id="279982at2"/>
<gene>
    <name evidence="1" type="ORF">DI53_0591</name>
</gene>
<evidence type="ECO:0000313" key="1">
    <source>
        <dbReference type="EMBL" id="KGE15669.1"/>
    </source>
</evidence>
<dbReference type="SUPFAM" id="SSF53649">
    <property type="entry name" value="Alkaline phosphatase-like"/>
    <property type="match status" value="1"/>
</dbReference>
<dbReference type="InterPro" id="IPR013320">
    <property type="entry name" value="ConA-like_dom_sf"/>
</dbReference>
<dbReference type="GO" id="GO:0004553">
    <property type="term" value="F:hydrolase activity, hydrolyzing O-glycosyl compounds"/>
    <property type="evidence" value="ECO:0007669"/>
    <property type="project" value="UniProtKB-ARBA"/>
</dbReference>
<sequence>MNTITSKPKRWRTAFWKASLGVFAFLSCNEEFPNRLSFDQEYQDPGVQETQYKVAYVVLEGGVGTIVAGQATDYGMMPTLGDLYLRSVTSWNSVSTANKDELTAYADLLTGVEYPKHQVVSQGDPVNLENFPTLFSRVKQQSNARTAFITANRTLAPLVSETDLDQYQVLTDDQQVTANAVDELARDDVAVVVATYKEVDDIGLSQGYTSEAYLQALNRFDGQLNELVSTIRARENYISERWLIVVASSTGGRYTLRPELDDGSIFAETERNNFVVIHNPQFVFRLVERLQTNDPAWMSSAVRYTGNQGKATIAAENASIYNIEKNKEYTIQMKVKVHSYGNADQTIFSKRSNTAGSQEGWAFMLVPDPNEGTIDGKPSRGLVRFKVAGVGDAEAIADVELETWYSFIVRVYIQGGKQYATIFRDGVEYKTSEITGAQGVSNDPLQLGYAPGYAQALPSQSHSIADIRIYNVAQTVDHVKQAYCSTMATPGSDPYYDNLIGYWPGDDNGTELRDRTANNRHFVLEGNYAWNDFSERAATLCPTLPDNPEHFVLRTVDVPRMIYSWMNFKGIEQFNLDGQIWNPNFVSNQ</sequence>
<dbReference type="eggNOG" id="COG1524">
    <property type="taxonomic scope" value="Bacteria"/>
</dbReference>
<reference evidence="2" key="1">
    <citation type="submission" date="2014-04" db="EMBL/GenBank/DDBJ databases">
        <title>Whole-Genome optical mapping and complete genome sequence of Sphingobacterium deserti sp. nov., a new spaces isolated from desert in the west of China.</title>
        <authorList>
            <person name="Teng C."/>
            <person name="Zhou Z."/>
            <person name="Li X."/>
            <person name="Chen M."/>
            <person name="Lin M."/>
            <person name="Wang L."/>
            <person name="Su S."/>
            <person name="Zhang C."/>
            <person name="Zhang W."/>
        </authorList>
    </citation>
    <scope>NUCLEOTIDE SEQUENCE [LARGE SCALE GENOMIC DNA]</scope>
    <source>
        <strain evidence="2">ACCC05744</strain>
    </source>
</reference>
<dbReference type="PATRIC" id="fig|1229276.3.peg.615"/>
<dbReference type="Proteomes" id="UP000031802">
    <property type="component" value="Unassembled WGS sequence"/>
</dbReference>
<dbReference type="STRING" id="1229276.DI53_0591"/>
<dbReference type="InterPro" id="IPR017850">
    <property type="entry name" value="Alkaline_phosphatase_core_sf"/>
</dbReference>
<dbReference type="GO" id="GO:0005975">
    <property type="term" value="P:carbohydrate metabolic process"/>
    <property type="evidence" value="ECO:0007669"/>
    <property type="project" value="UniProtKB-ARBA"/>
</dbReference>
<evidence type="ECO:0000313" key="2">
    <source>
        <dbReference type="Proteomes" id="UP000031802"/>
    </source>
</evidence>
<dbReference type="Pfam" id="PF13385">
    <property type="entry name" value="Laminin_G_3"/>
    <property type="match status" value="1"/>
</dbReference>
<dbReference type="Gene3D" id="2.60.120.200">
    <property type="match status" value="1"/>
</dbReference>
<dbReference type="AlphaFoldDB" id="A0A0B8TA65"/>
<reference evidence="1 2" key="2">
    <citation type="journal article" date="2015" name="PLoS ONE">
        <title>Whole-Genome Optical Mapping and Finished Genome Sequence of Sphingobacterium deserti sp. nov., a New Species Isolated from the Western Desert of China.</title>
        <authorList>
            <person name="Teng C."/>
            <person name="Zhou Z."/>
            <person name="Molnar I."/>
            <person name="Li X."/>
            <person name="Tang R."/>
            <person name="Chen M."/>
            <person name="Wang L."/>
            <person name="Su S."/>
            <person name="Zhang W."/>
            <person name="Lin M."/>
        </authorList>
    </citation>
    <scope>NUCLEOTIDE SEQUENCE [LARGE SCALE GENOMIC DNA]</scope>
    <source>
        <strain evidence="2">ACCC05744</strain>
    </source>
</reference>
<proteinExistence type="predicted"/>